<sequence length="90" mass="10304">MWAESFFRGEFAFAGNGNGVDAMVLSNADRDALQPDVGSGFHIDRVFEGIFELSYVPWLLVVAEHYFYFRGEIQDRVVKQLVVFCQKVIH</sequence>
<proteinExistence type="predicted"/>
<evidence type="ECO:0000313" key="1">
    <source>
        <dbReference type="EMBL" id="KQL49719.1"/>
    </source>
</evidence>
<accession>A0ABR5NDU8</accession>
<dbReference type="Proteomes" id="UP000051063">
    <property type="component" value="Unassembled WGS sequence"/>
</dbReference>
<dbReference type="RefSeq" id="WP_055744033.1">
    <property type="nucleotide sequence ID" value="NZ_LJJB01000007.1"/>
</dbReference>
<keyword evidence="2" id="KW-1185">Reference proteome</keyword>
<dbReference type="EMBL" id="LJJB01000007">
    <property type="protein sequence ID" value="KQL49719.1"/>
    <property type="molecule type" value="Genomic_DNA"/>
</dbReference>
<protein>
    <submittedName>
        <fullName evidence="1">Uncharacterized protein</fullName>
    </submittedName>
</protein>
<evidence type="ECO:0000313" key="2">
    <source>
        <dbReference type="Proteomes" id="UP000051063"/>
    </source>
</evidence>
<reference evidence="1 2" key="1">
    <citation type="submission" date="2015-09" db="EMBL/GenBank/DDBJ databases">
        <title>Genome sequencing project for genomic taxonomy and phylogenomics of Bacillus-like bacteria.</title>
        <authorList>
            <person name="Liu B."/>
            <person name="Wang J."/>
            <person name="Zhu Y."/>
            <person name="Liu G."/>
            <person name="Chen Q."/>
            <person name="Chen Z."/>
            <person name="Lan J."/>
            <person name="Che J."/>
            <person name="Ge C."/>
            <person name="Shi H."/>
            <person name="Pan Z."/>
            <person name="Liu X."/>
        </authorList>
    </citation>
    <scope>NUCLEOTIDE SEQUENCE [LARGE SCALE GENOMIC DNA]</scope>
    <source>
        <strain evidence="1 2">DSM 8552</strain>
    </source>
</reference>
<gene>
    <name evidence="1" type="ORF">AN963_08355</name>
</gene>
<name>A0ABR5NDU8_BRECH</name>
<organism evidence="1 2">
    <name type="scientific">Brevibacillus choshinensis</name>
    <dbReference type="NCBI Taxonomy" id="54911"/>
    <lineage>
        <taxon>Bacteria</taxon>
        <taxon>Bacillati</taxon>
        <taxon>Bacillota</taxon>
        <taxon>Bacilli</taxon>
        <taxon>Bacillales</taxon>
        <taxon>Paenibacillaceae</taxon>
        <taxon>Brevibacillus</taxon>
    </lineage>
</organism>
<comment type="caution">
    <text evidence="1">The sequence shown here is derived from an EMBL/GenBank/DDBJ whole genome shotgun (WGS) entry which is preliminary data.</text>
</comment>